<dbReference type="InterPro" id="IPR036397">
    <property type="entry name" value="RNaseH_sf"/>
</dbReference>
<reference evidence="2" key="1">
    <citation type="submission" date="2023-08" db="EMBL/GenBank/DDBJ databases">
        <title>A de novo genome assembly of Solanum verrucosum Schlechtendal, a Mexican diploid species geographically isolated from the other diploid A-genome species in potato relatives.</title>
        <authorList>
            <person name="Hosaka K."/>
        </authorList>
    </citation>
    <scope>NUCLEOTIDE SEQUENCE</scope>
    <source>
        <tissue evidence="2">Young leaves</tissue>
    </source>
</reference>
<evidence type="ECO:0000313" key="2">
    <source>
        <dbReference type="EMBL" id="WMV30037.1"/>
    </source>
</evidence>
<dbReference type="SUPFAM" id="SSF53098">
    <property type="entry name" value="Ribonuclease H-like"/>
    <property type="match status" value="1"/>
</dbReference>
<dbReference type="EMBL" id="CP133616">
    <property type="protein sequence ID" value="WMV30037.1"/>
    <property type="molecule type" value="Genomic_DNA"/>
</dbReference>
<dbReference type="AlphaFoldDB" id="A0AAF0TRD1"/>
<dbReference type="PANTHER" id="PTHR45835:SF91">
    <property type="entry name" value="RETROTRANSPOSON, TY3-GYPSY SUBCLASS-LIKE PROTEIN"/>
    <property type="match status" value="1"/>
</dbReference>
<dbReference type="GO" id="GO:0003676">
    <property type="term" value="F:nucleic acid binding"/>
    <property type="evidence" value="ECO:0007669"/>
    <property type="project" value="InterPro"/>
</dbReference>
<sequence length="160" mass="17990">MKGGVDKKDMGGGQGYLGKAMGRCGVVRSKKERTQMRSLSIIFDRGTQFTPQFWRSSQKGLGTHVKLSTNLHPQTDGKAESTIKTLEDMLRDCVIDFKGNWDDHLPLIEFAYNNSYQSSIGITPFEVLYGRRCRSPIGWFEVCEVALIGPELVHEAMEEV</sequence>
<dbReference type="InterPro" id="IPR012337">
    <property type="entry name" value="RNaseH-like_sf"/>
</dbReference>
<name>A0AAF0TRD1_SOLVR</name>
<dbReference type="Proteomes" id="UP001234989">
    <property type="component" value="Chromosome 5"/>
</dbReference>
<gene>
    <name evidence="2" type="ORF">MTR67_023422</name>
</gene>
<dbReference type="PANTHER" id="PTHR45835">
    <property type="entry name" value="YALI0A06105P"/>
    <property type="match status" value="1"/>
</dbReference>
<feature type="domain" description="Integrase catalytic" evidence="1">
    <location>
        <begin position="40"/>
        <end position="132"/>
    </location>
</feature>
<evidence type="ECO:0000259" key="1">
    <source>
        <dbReference type="PROSITE" id="PS50994"/>
    </source>
</evidence>
<dbReference type="GO" id="GO:0015074">
    <property type="term" value="P:DNA integration"/>
    <property type="evidence" value="ECO:0007669"/>
    <property type="project" value="InterPro"/>
</dbReference>
<evidence type="ECO:0000313" key="3">
    <source>
        <dbReference type="Proteomes" id="UP001234989"/>
    </source>
</evidence>
<accession>A0AAF0TRD1</accession>
<protein>
    <recommendedName>
        <fullName evidence="1">Integrase catalytic domain-containing protein</fullName>
    </recommendedName>
</protein>
<dbReference type="InterPro" id="IPR001584">
    <property type="entry name" value="Integrase_cat-core"/>
</dbReference>
<proteinExistence type="predicted"/>
<dbReference type="PROSITE" id="PS50994">
    <property type="entry name" value="INTEGRASE"/>
    <property type="match status" value="1"/>
</dbReference>
<dbReference type="Gene3D" id="3.30.420.10">
    <property type="entry name" value="Ribonuclease H-like superfamily/Ribonuclease H"/>
    <property type="match status" value="1"/>
</dbReference>
<organism evidence="2 3">
    <name type="scientific">Solanum verrucosum</name>
    <dbReference type="NCBI Taxonomy" id="315347"/>
    <lineage>
        <taxon>Eukaryota</taxon>
        <taxon>Viridiplantae</taxon>
        <taxon>Streptophyta</taxon>
        <taxon>Embryophyta</taxon>
        <taxon>Tracheophyta</taxon>
        <taxon>Spermatophyta</taxon>
        <taxon>Magnoliopsida</taxon>
        <taxon>eudicotyledons</taxon>
        <taxon>Gunneridae</taxon>
        <taxon>Pentapetalae</taxon>
        <taxon>asterids</taxon>
        <taxon>lamiids</taxon>
        <taxon>Solanales</taxon>
        <taxon>Solanaceae</taxon>
        <taxon>Solanoideae</taxon>
        <taxon>Solaneae</taxon>
        <taxon>Solanum</taxon>
    </lineage>
</organism>
<keyword evidence="3" id="KW-1185">Reference proteome</keyword>